<organism evidence="1 2">
    <name type="scientific">Persicobacter psychrovividus</name>
    <dbReference type="NCBI Taxonomy" id="387638"/>
    <lineage>
        <taxon>Bacteria</taxon>
        <taxon>Pseudomonadati</taxon>
        <taxon>Bacteroidota</taxon>
        <taxon>Cytophagia</taxon>
        <taxon>Cytophagales</taxon>
        <taxon>Persicobacteraceae</taxon>
        <taxon>Persicobacter</taxon>
    </lineage>
</organism>
<dbReference type="RefSeq" id="WP_332922824.1">
    <property type="nucleotide sequence ID" value="NZ_AP025293.1"/>
</dbReference>
<keyword evidence="2" id="KW-1185">Reference proteome</keyword>
<proteinExistence type="predicted"/>
<evidence type="ECO:0000313" key="2">
    <source>
        <dbReference type="Proteomes" id="UP001354989"/>
    </source>
</evidence>
<gene>
    <name evidence="1" type="ORF">PEPS_29640</name>
</gene>
<name>A0ABN6LCV3_9BACT</name>
<dbReference type="Proteomes" id="UP001354989">
    <property type="component" value="Plasmid pPP1"/>
</dbReference>
<sequence>MNLNEITEKALRKFRIDFSTHRVAIEGKRLASAAQLTDFVLSKLKGTITGKYEFQSFNAEGAKIDESGLSFSQIKMKKAKANSVLTQLYIKELTNVVGAITAQK</sequence>
<keyword evidence="1" id="KW-0614">Plasmid</keyword>
<reference evidence="1 2" key="1">
    <citation type="submission" date="2021-12" db="EMBL/GenBank/DDBJ databases">
        <title>Genome sequencing of bacteria with rrn-lacking chromosome and rrn-plasmid.</title>
        <authorList>
            <person name="Anda M."/>
            <person name="Iwasaki W."/>
        </authorList>
    </citation>
    <scope>NUCLEOTIDE SEQUENCE [LARGE SCALE GENOMIC DNA]</scope>
    <source>
        <strain evidence="1 2">NBRC 101262</strain>
        <plasmid evidence="1 2">pPP1</plasmid>
    </source>
</reference>
<dbReference type="EMBL" id="AP025293">
    <property type="protein sequence ID" value="BDD00684.1"/>
    <property type="molecule type" value="Genomic_DNA"/>
</dbReference>
<geneLocation type="plasmid" evidence="1 2">
    <name>pPP1</name>
</geneLocation>
<accession>A0ABN6LCV3</accession>
<evidence type="ECO:0000313" key="1">
    <source>
        <dbReference type="EMBL" id="BDD00684.1"/>
    </source>
</evidence>
<protein>
    <submittedName>
        <fullName evidence="1">Uncharacterized protein</fullName>
    </submittedName>
</protein>